<dbReference type="Gene3D" id="2.130.10.10">
    <property type="entry name" value="YVTN repeat-like/Quinoprotein amine dehydrogenase"/>
    <property type="match status" value="1"/>
</dbReference>
<feature type="chain" id="PRO_5003514425" description="Secretion system C-terminal sorting domain-containing protein" evidence="2">
    <location>
        <begin position="19"/>
        <end position="526"/>
    </location>
</feature>
<dbReference type="AlphaFoldDB" id="G8R7Q3"/>
<feature type="signal peptide" evidence="2">
    <location>
        <begin position="1"/>
        <end position="18"/>
    </location>
</feature>
<dbReference type="InterPro" id="IPR036278">
    <property type="entry name" value="Sialidase_sf"/>
</dbReference>
<dbReference type="CDD" id="cd15482">
    <property type="entry name" value="Sialidase_non-viral"/>
    <property type="match status" value="1"/>
</dbReference>
<dbReference type="Proteomes" id="UP000005631">
    <property type="component" value="Chromosome"/>
</dbReference>
<dbReference type="KEGG" id="oho:Oweho_2464"/>
<dbReference type="HOGENOM" id="CLU_521422_0_0_10"/>
<evidence type="ECO:0000313" key="4">
    <source>
        <dbReference type="EMBL" id="AEV33434.1"/>
    </source>
</evidence>
<dbReference type="STRING" id="926562.Oweho_2464"/>
<dbReference type="OrthoDB" id="9811934at2"/>
<gene>
    <name evidence="4" type="ordered locus">Oweho_2464</name>
</gene>
<evidence type="ECO:0000256" key="2">
    <source>
        <dbReference type="SAM" id="SignalP"/>
    </source>
</evidence>
<dbReference type="InterPro" id="IPR026444">
    <property type="entry name" value="Secre_tail"/>
</dbReference>
<dbReference type="InterPro" id="IPR015943">
    <property type="entry name" value="WD40/YVTN_repeat-like_dom_sf"/>
</dbReference>
<dbReference type="NCBIfam" id="TIGR04183">
    <property type="entry name" value="Por_Secre_tail"/>
    <property type="match status" value="1"/>
</dbReference>
<dbReference type="EMBL" id="CP003156">
    <property type="protein sequence ID" value="AEV33434.1"/>
    <property type="molecule type" value="Genomic_DNA"/>
</dbReference>
<dbReference type="Pfam" id="PF18962">
    <property type="entry name" value="Por_Secre_tail"/>
    <property type="match status" value="1"/>
</dbReference>
<evidence type="ECO:0000313" key="5">
    <source>
        <dbReference type="Proteomes" id="UP000005631"/>
    </source>
</evidence>
<dbReference type="eggNOG" id="COG4409">
    <property type="taxonomic scope" value="Bacteria"/>
</dbReference>
<feature type="domain" description="Secretion system C-terminal sorting" evidence="3">
    <location>
        <begin position="455"/>
        <end position="523"/>
    </location>
</feature>
<dbReference type="RefSeq" id="WP_014202783.1">
    <property type="nucleotide sequence ID" value="NC_016599.1"/>
</dbReference>
<dbReference type="SUPFAM" id="SSF50939">
    <property type="entry name" value="Sialidases"/>
    <property type="match status" value="2"/>
</dbReference>
<reference evidence="4 5" key="1">
    <citation type="journal article" date="2012" name="Stand. Genomic Sci.">
        <title>Genome sequence of the orange-pigmented seawater bacterium Owenweeksia hongkongensis type strain (UST20020801(T)).</title>
        <authorList>
            <person name="Riedel T."/>
            <person name="Held B."/>
            <person name="Nolan M."/>
            <person name="Lucas S."/>
            <person name="Lapidus A."/>
            <person name="Tice H."/>
            <person name="Del Rio T.G."/>
            <person name="Cheng J.F."/>
            <person name="Han C."/>
            <person name="Tapia R."/>
            <person name="Goodwin L.A."/>
            <person name="Pitluck S."/>
            <person name="Liolios K."/>
            <person name="Mavromatis K."/>
            <person name="Pagani I."/>
            <person name="Ivanova N."/>
            <person name="Mikhailova N."/>
            <person name="Pati A."/>
            <person name="Chen A."/>
            <person name="Palaniappan K."/>
            <person name="Rohde M."/>
            <person name="Tindall B.J."/>
            <person name="Detter J.C."/>
            <person name="Goker M."/>
            <person name="Woyke T."/>
            <person name="Bristow J."/>
            <person name="Eisen J.A."/>
            <person name="Markowitz V."/>
            <person name="Hugenholtz P."/>
            <person name="Klenk H.P."/>
            <person name="Kyrpides N.C."/>
        </authorList>
    </citation>
    <scope>NUCLEOTIDE SEQUENCE</scope>
    <source>
        <strain evidence="5">DSM 17368 / JCM 12287 / NRRL B-23963</strain>
    </source>
</reference>
<proteinExistence type="predicted"/>
<evidence type="ECO:0000256" key="1">
    <source>
        <dbReference type="ARBA" id="ARBA00022729"/>
    </source>
</evidence>
<dbReference type="PATRIC" id="fig|926562.3.peg.2479"/>
<protein>
    <recommendedName>
        <fullName evidence="3">Secretion system C-terminal sorting domain-containing protein</fullName>
    </recommendedName>
</protein>
<organism evidence="4 5">
    <name type="scientific">Owenweeksia hongkongensis (strain DSM 17368 / CIP 108786 / JCM 12287 / NRRL B-23963 / UST20020801)</name>
    <dbReference type="NCBI Taxonomy" id="926562"/>
    <lineage>
        <taxon>Bacteria</taxon>
        <taxon>Pseudomonadati</taxon>
        <taxon>Bacteroidota</taxon>
        <taxon>Flavobacteriia</taxon>
        <taxon>Flavobacteriales</taxon>
        <taxon>Owenweeksiaceae</taxon>
        <taxon>Owenweeksia</taxon>
    </lineage>
</organism>
<evidence type="ECO:0000259" key="3">
    <source>
        <dbReference type="Pfam" id="PF18962"/>
    </source>
</evidence>
<accession>G8R7Q3</accession>
<name>G8R7Q3_OWEHD</name>
<keyword evidence="1 2" id="KW-0732">Signal</keyword>
<keyword evidence="5" id="KW-1185">Reference proteome</keyword>
<sequence length="526" mass="57881">MKQFILSLLILLSTVSIGQNQNLSNGNVFDGEPYLAIDPYNSQHLVVAWMGWINFSNLFKIKIRSSFDGGKTWSSTVELPHTVSSYSSVDPSLDFDHNGDVFVCFIDFTGTNPPVTGGVYISKSTDGGLSWGTPTEVINTNYDGTKWPIDRPWIAIDKSAAPTQGNIYVSSMPLNRNNPSYRPYLSVSTDGGNTFTTTYIDTAGWLAGSINPLPLCSPAISSTGTFYGAYPSYVISQSPYAQTFLASSTNGGKTISHKNLITFVSPTNIGDYPLAKKANLLICDPSDPNHLAYIFLSATHGDLDVFFIESVDAGNNWTSPIRVNDDPIGNNRMQDLLWADFDTDGDLVISWRDRRNGADSTFQASTEIWASYRSKDSASFSPNFQITNQAAAHDTVLEAAGNDFMCIKLQNDTLNATWGDTQNGDLNIWFQRMTADGTTLSLQSISSEKVPTVFVYPNPAVSTIYVESKQLQYVKIYDSNGRLMISKQNTEASERLEINLENYGSGTYHVEISTARETVTTQIVKQ</sequence>